<comment type="subcellular location">
    <subcellularLocation>
        <location evidence="1">Membrane</location>
        <topology evidence="1">Multi-pass membrane protein</topology>
    </subcellularLocation>
</comment>
<feature type="transmembrane region" description="Helical" evidence="7">
    <location>
        <begin position="88"/>
        <end position="110"/>
    </location>
</feature>
<organism evidence="8 9">
    <name type="scientific">Novispirillum itersonii</name>
    <name type="common">Aquaspirillum itersonii</name>
    <dbReference type="NCBI Taxonomy" id="189"/>
    <lineage>
        <taxon>Bacteria</taxon>
        <taxon>Pseudomonadati</taxon>
        <taxon>Pseudomonadota</taxon>
        <taxon>Alphaproteobacteria</taxon>
        <taxon>Rhodospirillales</taxon>
        <taxon>Novispirillaceae</taxon>
        <taxon>Novispirillum</taxon>
    </lineage>
</organism>
<feature type="transmembrane region" description="Helical" evidence="7">
    <location>
        <begin position="212"/>
        <end position="236"/>
    </location>
</feature>
<feature type="transmembrane region" description="Helical" evidence="7">
    <location>
        <begin position="38"/>
        <end position="59"/>
    </location>
</feature>
<gene>
    <name evidence="8" type="ORF">FHS48_000518</name>
</gene>
<keyword evidence="9" id="KW-1185">Reference proteome</keyword>
<dbReference type="EMBL" id="JACIIX010000001">
    <property type="protein sequence ID" value="MBB6209137.1"/>
    <property type="molecule type" value="Genomic_DNA"/>
</dbReference>
<feature type="transmembrane region" description="Helical" evidence="7">
    <location>
        <begin position="414"/>
        <end position="437"/>
    </location>
</feature>
<keyword evidence="3 6" id="KW-0812">Transmembrane</keyword>
<protein>
    <recommendedName>
        <fullName evidence="6">Transporter</fullName>
    </recommendedName>
</protein>
<evidence type="ECO:0000256" key="1">
    <source>
        <dbReference type="ARBA" id="ARBA00004141"/>
    </source>
</evidence>
<feature type="transmembrane region" description="Helical" evidence="7">
    <location>
        <begin position="339"/>
        <end position="361"/>
    </location>
</feature>
<dbReference type="PROSITE" id="PS00610">
    <property type="entry name" value="NA_NEUROTRAN_SYMP_1"/>
    <property type="match status" value="1"/>
</dbReference>
<keyword evidence="4 7" id="KW-1133">Transmembrane helix</keyword>
<dbReference type="GO" id="GO:0015293">
    <property type="term" value="F:symporter activity"/>
    <property type="evidence" value="ECO:0007669"/>
    <property type="project" value="UniProtKB-KW"/>
</dbReference>
<feature type="transmembrane region" description="Helical" evidence="7">
    <location>
        <begin position="381"/>
        <end position="402"/>
    </location>
</feature>
<sequence length="442" mass="46557">MTREHWGSRLGFILAAAGSAVGLGNVWKFPYLVGQNGGAAFVVTYLVLVLTIGATGMLAEMAIGRAAQKNPVGAFAVLKGGLWPVTGYLGVICGFLILGFYSVIGGWTIAYTVKMVDGTLTAPGLDFAAIFSGFVADPLEPLVYHAVFMALTVGVVLKGVSAGIERWNKILMPTLLVLLVVLIGRAVTLDGAMAGVEFYLKPDFSKINADVVLAALSQAFFSLSIGMGAMITYGSYLTRDQNLPRSTVMVIGLDTGVAILAGLIVMPAVFAFGVTPGAGPGLTFITLPGVFQQMPGGTVFGAGFFLLLLFAALTSSVSLLEVPVAYLIDELKVSRRTAVLVLGGIAFLIGIPSSLSLGIWADFKVFGLPFLDLLDFITSKLIMPVGGLLMCLFAGWVVWPVMRREATNDGSVPFALLPVWNWLLKVVAPAAIAWILIQGLIG</sequence>
<dbReference type="CDD" id="cd10336">
    <property type="entry name" value="SLC6sbd_Tyt1-Like"/>
    <property type="match status" value="1"/>
</dbReference>
<dbReference type="Proteomes" id="UP000544872">
    <property type="component" value="Unassembled WGS sequence"/>
</dbReference>
<dbReference type="SUPFAM" id="SSF161070">
    <property type="entry name" value="SNF-like"/>
    <property type="match status" value="1"/>
</dbReference>
<keyword evidence="5 7" id="KW-0472">Membrane</keyword>
<dbReference type="InterPro" id="IPR000175">
    <property type="entry name" value="Na/ntran_symport"/>
</dbReference>
<name>A0A7W9ZCU9_NOVIT</name>
<dbReference type="PANTHER" id="PTHR42948">
    <property type="entry name" value="TRANSPORTER"/>
    <property type="match status" value="1"/>
</dbReference>
<evidence type="ECO:0000256" key="4">
    <source>
        <dbReference type="ARBA" id="ARBA00022989"/>
    </source>
</evidence>
<comment type="caution">
    <text evidence="8">The sequence shown here is derived from an EMBL/GenBank/DDBJ whole genome shotgun (WGS) entry which is preliminary data.</text>
</comment>
<dbReference type="InterPro" id="IPR037272">
    <property type="entry name" value="SNS_sf"/>
</dbReference>
<dbReference type="Pfam" id="PF00209">
    <property type="entry name" value="SNF"/>
    <property type="match status" value="2"/>
</dbReference>
<dbReference type="GO" id="GO:0016020">
    <property type="term" value="C:membrane"/>
    <property type="evidence" value="ECO:0007669"/>
    <property type="project" value="UniProtKB-SubCell"/>
</dbReference>
<feature type="transmembrane region" description="Helical" evidence="7">
    <location>
        <begin position="304"/>
        <end position="327"/>
    </location>
</feature>
<dbReference type="RefSeq" id="WP_184261053.1">
    <property type="nucleotide sequence ID" value="NZ_JACIIX010000001.1"/>
</dbReference>
<feature type="transmembrane region" description="Helical" evidence="7">
    <location>
        <begin position="176"/>
        <end position="200"/>
    </location>
</feature>
<feature type="transmembrane region" description="Helical" evidence="7">
    <location>
        <begin position="248"/>
        <end position="274"/>
    </location>
</feature>
<evidence type="ECO:0000256" key="7">
    <source>
        <dbReference type="SAM" id="Phobius"/>
    </source>
</evidence>
<dbReference type="InterPro" id="IPR047218">
    <property type="entry name" value="YocR/YhdH-like"/>
</dbReference>
<evidence type="ECO:0000313" key="9">
    <source>
        <dbReference type="Proteomes" id="UP000544872"/>
    </source>
</evidence>
<dbReference type="AlphaFoldDB" id="A0A7W9ZCU9"/>
<dbReference type="PROSITE" id="PS50267">
    <property type="entry name" value="NA_NEUROTRAN_SYMP_3"/>
    <property type="match status" value="1"/>
</dbReference>
<feature type="transmembrane region" description="Helical" evidence="7">
    <location>
        <begin position="142"/>
        <end position="164"/>
    </location>
</feature>
<dbReference type="PANTHER" id="PTHR42948:SF1">
    <property type="entry name" value="TRANSPORTER"/>
    <property type="match status" value="1"/>
</dbReference>
<comment type="similarity">
    <text evidence="6">Belongs to the sodium:neurotransmitter symporter (SNF) (TC 2.A.22) family.</text>
</comment>
<dbReference type="PRINTS" id="PR00176">
    <property type="entry name" value="NANEUSMPORT"/>
</dbReference>
<evidence type="ECO:0000256" key="2">
    <source>
        <dbReference type="ARBA" id="ARBA00022448"/>
    </source>
</evidence>
<dbReference type="NCBIfam" id="NF037979">
    <property type="entry name" value="Na_transp"/>
    <property type="match status" value="1"/>
</dbReference>
<accession>A0A7W9ZCU9</accession>
<proteinExistence type="inferred from homology"/>
<keyword evidence="2 6" id="KW-0813">Transport</keyword>
<evidence type="ECO:0000313" key="8">
    <source>
        <dbReference type="EMBL" id="MBB6209137.1"/>
    </source>
</evidence>
<evidence type="ECO:0000256" key="5">
    <source>
        <dbReference type="ARBA" id="ARBA00023136"/>
    </source>
</evidence>
<evidence type="ECO:0000256" key="6">
    <source>
        <dbReference type="RuleBase" id="RU003732"/>
    </source>
</evidence>
<evidence type="ECO:0000256" key="3">
    <source>
        <dbReference type="ARBA" id="ARBA00022692"/>
    </source>
</evidence>
<keyword evidence="6" id="KW-0769">Symport</keyword>
<reference evidence="8 9" key="1">
    <citation type="submission" date="2020-08" db="EMBL/GenBank/DDBJ databases">
        <title>Genomic Encyclopedia of Type Strains, Phase IV (KMG-IV): sequencing the most valuable type-strain genomes for metagenomic binning, comparative biology and taxonomic classification.</title>
        <authorList>
            <person name="Goeker M."/>
        </authorList>
    </citation>
    <scope>NUCLEOTIDE SEQUENCE [LARGE SCALE GENOMIC DNA]</scope>
    <source>
        <strain evidence="8 9">DSM 11590</strain>
    </source>
</reference>